<organism evidence="1 2">
    <name type="scientific">Megalurothrips usitatus</name>
    <name type="common">bean blossom thrips</name>
    <dbReference type="NCBI Taxonomy" id="439358"/>
    <lineage>
        <taxon>Eukaryota</taxon>
        <taxon>Metazoa</taxon>
        <taxon>Ecdysozoa</taxon>
        <taxon>Arthropoda</taxon>
        <taxon>Hexapoda</taxon>
        <taxon>Insecta</taxon>
        <taxon>Pterygota</taxon>
        <taxon>Neoptera</taxon>
        <taxon>Paraneoptera</taxon>
        <taxon>Thysanoptera</taxon>
        <taxon>Terebrantia</taxon>
        <taxon>Thripoidea</taxon>
        <taxon>Thripidae</taxon>
        <taxon>Megalurothrips</taxon>
    </lineage>
</organism>
<keyword evidence="2" id="KW-1185">Reference proteome</keyword>
<name>A0AAV7X775_9NEOP</name>
<dbReference type="EMBL" id="JAPTSV010000013">
    <property type="protein sequence ID" value="KAJ1521486.1"/>
    <property type="molecule type" value="Genomic_DNA"/>
</dbReference>
<sequence length="170" mass="19097">MCSDSDGVPSSLVSVLQVTLPPDMAGEGDEDSHWKLDRRDSGSLFWRRDSVACKTSRIKFRCAVDVREYQIRPEEKLAPEAGDEEEEADIYSDDYILKHDMDAGWLRSRSLRPSSLFGYRRLRLGRRRTAPGTAPGTTPPRESSMFMSVVCLMAILVTAWLQGSISPINL</sequence>
<proteinExistence type="predicted"/>
<dbReference type="Proteomes" id="UP001075354">
    <property type="component" value="Chromosome 13"/>
</dbReference>
<gene>
    <name evidence="1" type="ORF">ONE63_003153</name>
</gene>
<evidence type="ECO:0000313" key="2">
    <source>
        <dbReference type="Proteomes" id="UP001075354"/>
    </source>
</evidence>
<protein>
    <submittedName>
        <fullName evidence="1">Uncharacterized protein</fullName>
    </submittedName>
</protein>
<comment type="caution">
    <text evidence="1">The sequence shown here is derived from an EMBL/GenBank/DDBJ whole genome shotgun (WGS) entry which is preliminary data.</text>
</comment>
<reference evidence="1" key="1">
    <citation type="submission" date="2022-12" db="EMBL/GenBank/DDBJ databases">
        <title>Chromosome-level genome assembly of the bean flower thrips Megalurothrips usitatus.</title>
        <authorList>
            <person name="Ma L."/>
            <person name="Liu Q."/>
            <person name="Li H."/>
            <person name="Cai W."/>
        </authorList>
    </citation>
    <scope>NUCLEOTIDE SEQUENCE</scope>
    <source>
        <strain evidence="1">Cailab_2022a</strain>
    </source>
</reference>
<dbReference type="AlphaFoldDB" id="A0AAV7X775"/>
<accession>A0AAV7X775</accession>
<evidence type="ECO:0000313" key="1">
    <source>
        <dbReference type="EMBL" id="KAJ1521486.1"/>
    </source>
</evidence>